<organism evidence="4">
    <name type="scientific">Spathaspora passalidarum (strain NRRL Y-27907 / 11-Y1)</name>
    <dbReference type="NCBI Taxonomy" id="619300"/>
    <lineage>
        <taxon>Eukaryota</taxon>
        <taxon>Fungi</taxon>
        <taxon>Dikarya</taxon>
        <taxon>Ascomycota</taxon>
        <taxon>Saccharomycotina</taxon>
        <taxon>Pichiomycetes</taxon>
        <taxon>Debaryomycetaceae</taxon>
        <taxon>Spathaspora</taxon>
    </lineage>
</organism>
<dbReference type="OMA" id="FLQMFDF"/>
<dbReference type="InterPro" id="IPR022794">
    <property type="entry name" value="Bul1_C"/>
</dbReference>
<name>G3AMX8_SPAPN</name>
<reference evidence="3 4" key="1">
    <citation type="journal article" date="2011" name="Proc. Natl. Acad. Sci. U.S.A.">
        <title>Comparative genomics of xylose-fermenting fungi for enhanced biofuel production.</title>
        <authorList>
            <person name="Wohlbach D.J."/>
            <person name="Kuo A."/>
            <person name="Sato T.K."/>
            <person name="Potts K.M."/>
            <person name="Salamov A.A."/>
            <person name="LaButti K.M."/>
            <person name="Sun H."/>
            <person name="Clum A."/>
            <person name="Pangilinan J.L."/>
            <person name="Lindquist E.A."/>
            <person name="Lucas S."/>
            <person name="Lapidus A."/>
            <person name="Jin M."/>
            <person name="Gunawan C."/>
            <person name="Balan V."/>
            <person name="Dale B.E."/>
            <person name="Jeffries T.W."/>
            <person name="Zinkel R."/>
            <person name="Barry K.W."/>
            <person name="Grigoriev I.V."/>
            <person name="Gasch A.P."/>
        </authorList>
    </citation>
    <scope>NUCLEOTIDE SEQUENCE [LARGE SCALE GENOMIC DNA]</scope>
    <source>
        <strain evidence="4">NRRL Y-27907 / 11-Y1</strain>
    </source>
</reference>
<feature type="domain" description="Bul1 N-terminal" evidence="1">
    <location>
        <begin position="2"/>
        <end position="243"/>
    </location>
</feature>
<gene>
    <name evidence="3" type="ORF">SPAPADRAFT_61464</name>
</gene>
<dbReference type="PANTHER" id="PTHR31904:SF1">
    <property type="entry name" value="BYPASS OF STOP CODON PROTEIN 5-RELATED"/>
    <property type="match status" value="1"/>
</dbReference>
<evidence type="ECO:0008006" key="5">
    <source>
        <dbReference type="Google" id="ProtNLM"/>
    </source>
</evidence>
<dbReference type="InParanoid" id="G3AMX8"/>
<dbReference type="InterPro" id="IPR007519">
    <property type="entry name" value="Bul1_N"/>
</dbReference>
<evidence type="ECO:0000313" key="3">
    <source>
        <dbReference type="EMBL" id="EGW32392.1"/>
    </source>
</evidence>
<dbReference type="Pfam" id="PF04425">
    <property type="entry name" value="Bul1_N"/>
    <property type="match status" value="1"/>
</dbReference>
<dbReference type="Proteomes" id="UP000000709">
    <property type="component" value="Unassembled WGS sequence"/>
</dbReference>
<protein>
    <recommendedName>
        <fullName evidence="5">Bul1 N-terminal domain-containing protein</fullName>
    </recommendedName>
</protein>
<evidence type="ECO:0000313" key="4">
    <source>
        <dbReference type="Proteomes" id="UP000000709"/>
    </source>
</evidence>
<dbReference type="AlphaFoldDB" id="G3AMX8"/>
<evidence type="ECO:0000259" key="1">
    <source>
        <dbReference type="Pfam" id="PF04425"/>
    </source>
</evidence>
<evidence type="ECO:0000259" key="2">
    <source>
        <dbReference type="Pfam" id="PF04426"/>
    </source>
</evidence>
<dbReference type="RefSeq" id="XP_007375668.1">
    <property type="nucleotide sequence ID" value="XM_007375606.1"/>
</dbReference>
<dbReference type="STRING" id="619300.G3AMX8"/>
<dbReference type="HOGENOM" id="CLU_022027_0_0_1"/>
<feature type="domain" description="Bul1 C-terminal" evidence="2">
    <location>
        <begin position="331"/>
        <end position="447"/>
    </location>
</feature>
<dbReference type="PANTHER" id="PTHR31904">
    <property type="entry name" value="BYPASS OF STOP CODON PROTEIN 5-RELATED"/>
    <property type="match status" value="1"/>
</dbReference>
<feature type="domain" description="Bul1 C-terminal" evidence="2">
    <location>
        <begin position="449"/>
        <end position="543"/>
    </location>
</feature>
<proteinExistence type="predicted"/>
<sequence length="545" mass="63304">MIANKNDKSDRRPVRIRKFLEMFDFYGSWNEAHINRLVTDFGNPYECPNIFDPIDGTFLAFGDKKTIFPNKVYKRIFTFRIPNNLLDSECNEHNLSKHVELPPTIGMSRWELAHFPDREHNKIKDFSLLDTSISYGVMARFIGKKSTWEKDFGKINTSAYSIDKRLINSKGDEYTILKELTNYVRVVQRTRIPTDNERLMKLLENKLMYNNLISRVKEKIEAGKQMIKSIENNEFNATVDIGRQLTETEIELAKCKQAYRRDAYRDIKAKKIVEKYDIFLPLMKNSITGTKNIGTLNLSTPKQEYCVCYIPPSRFREKPIDDIVPSWKFDIPLDLSVSFPLGSKNSTPPSIKMISAELAVSTIRSRRLPIPIEFNHDLIYNKQIENNRGFKDEDTFQNNIIIPFQKLSTELYTLCKTLGADNFKVEKRLVDDLKAICELEEKKLNLNVSDMKINNAKFNSKLIKWDIKDNTAKTSINVGVNLESLVLKGFEGSPTLMKSYDRFNLVPDFQSCFMSRLYHIKVTILLSNNDYVRIKVPVRIQKITT</sequence>
<dbReference type="Pfam" id="PF04426">
    <property type="entry name" value="Bul1_C"/>
    <property type="match status" value="2"/>
</dbReference>
<keyword evidence="4" id="KW-1185">Reference proteome</keyword>
<dbReference type="InterPro" id="IPR039634">
    <property type="entry name" value="Bul1-like"/>
</dbReference>
<dbReference type="eggNOG" id="ENOG502QSAC">
    <property type="taxonomic scope" value="Eukaryota"/>
</dbReference>
<dbReference type="KEGG" id="spaa:SPAPADRAFT_61464"/>
<dbReference type="GeneID" id="18873908"/>
<dbReference type="OrthoDB" id="4007955at2759"/>
<dbReference type="EMBL" id="GL996502">
    <property type="protein sequence ID" value="EGW32392.1"/>
    <property type="molecule type" value="Genomic_DNA"/>
</dbReference>
<accession>G3AMX8</accession>